<dbReference type="Pfam" id="PF01128">
    <property type="entry name" value="IspD"/>
    <property type="match status" value="1"/>
</dbReference>
<keyword evidence="4 7" id="KW-0808">Transferase</keyword>
<evidence type="ECO:0000256" key="5">
    <source>
        <dbReference type="ARBA" id="ARBA00022695"/>
    </source>
</evidence>
<evidence type="ECO:0000313" key="8">
    <source>
        <dbReference type="EMBL" id="MCM3715710.1"/>
    </source>
</evidence>
<dbReference type="Proteomes" id="UP001139179">
    <property type="component" value="Unassembled WGS sequence"/>
</dbReference>
<gene>
    <name evidence="7 8" type="primary">ispD</name>
    <name evidence="8" type="ORF">M3202_16720</name>
</gene>
<feature type="site" description="Positions MEP for the nucleophilic attack" evidence="7">
    <location>
        <position position="207"/>
    </location>
</feature>
<dbReference type="NCBIfam" id="TIGR00453">
    <property type="entry name" value="ispD"/>
    <property type="match status" value="1"/>
</dbReference>
<accession>A0A9X2DT73</accession>
<dbReference type="RefSeq" id="WP_251224415.1">
    <property type="nucleotide sequence ID" value="NZ_JAMBOL010000019.1"/>
</dbReference>
<dbReference type="InterPro" id="IPR029044">
    <property type="entry name" value="Nucleotide-diphossugar_trans"/>
</dbReference>
<dbReference type="InterPro" id="IPR050088">
    <property type="entry name" value="IspD/TarI_cytidylyltransf_bact"/>
</dbReference>
<evidence type="ECO:0000313" key="9">
    <source>
        <dbReference type="Proteomes" id="UP001139179"/>
    </source>
</evidence>
<evidence type="ECO:0000256" key="3">
    <source>
        <dbReference type="ARBA" id="ARBA00009789"/>
    </source>
</evidence>
<evidence type="ECO:0000256" key="4">
    <source>
        <dbReference type="ARBA" id="ARBA00022679"/>
    </source>
</evidence>
<evidence type="ECO:0000256" key="2">
    <source>
        <dbReference type="ARBA" id="ARBA00004787"/>
    </source>
</evidence>
<comment type="function">
    <text evidence="7">Catalyzes the formation of 4-diphosphocytidyl-2-C-methyl-D-erythritol from CTP and 2-C-methyl-D-erythritol 4-phosphate (MEP).</text>
</comment>
<comment type="catalytic activity">
    <reaction evidence="1 7">
        <text>2-C-methyl-D-erythritol 4-phosphate + CTP + H(+) = 4-CDP-2-C-methyl-D-erythritol + diphosphate</text>
        <dbReference type="Rhea" id="RHEA:13429"/>
        <dbReference type="ChEBI" id="CHEBI:15378"/>
        <dbReference type="ChEBI" id="CHEBI:33019"/>
        <dbReference type="ChEBI" id="CHEBI:37563"/>
        <dbReference type="ChEBI" id="CHEBI:57823"/>
        <dbReference type="ChEBI" id="CHEBI:58262"/>
        <dbReference type="EC" id="2.7.7.60"/>
    </reaction>
</comment>
<dbReference type="HAMAP" id="MF_00108">
    <property type="entry name" value="IspD"/>
    <property type="match status" value="1"/>
</dbReference>
<dbReference type="EC" id="2.7.7.60" evidence="7"/>
<comment type="pathway">
    <text evidence="2 7">Isoprenoid biosynthesis; isopentenyl diphosphate biosynthesis via DXP pathway; isopentenyl diphosphate from 1-deoxy-D-xylulose 5-phosphate: step 2/6.</text>
</comment>
<dbReference type="FunFam" id="3.90.550.10:FF:000003">
    <property type="entry name" value="2-C-methyl-D-erythritol 4-phosphate cytidylyltransferase"/>
    <property type="match status" value="1"/>
</dbReference>
<comment type="similarity">
    <text evidence="3 7">Belongs to the IspD/TarI cytidylyltransferase family. IspD subfamily.</text>
</comment>
<dbReference type="AlphaFoldDB" id="A0A9X2DT73"/>
<dbReference type="PANTHER" id="PTHR32125">
    <property type="entry name" value="2-C-METHYL-D-ERYTHRITOL 4-PHOSPHATE CYTIDYLYLTRANSFERASE, CHLOROPLASTIC"/>
    <property type="match status" value="1"/>
</dbReference>
<keyword evidence="9" id="KW-1185">Reference proteome</keyword>
<dbReference type="GO" id="GO:0019288">
    <property type="term" value="P:isopentenyl diphosphate biosynthetic process, methylerythritol 4-phosphate pathway"/>
    <property type="evidence" value="ECO:0007669"/>
    <property type="project" value="UniProtKB-UniRule"/>
</dbReference>
<dbReference type="InterPro" id="IPR001228">
    <property type="entry name" value="IspD"/>
</dbReference>
<name>A0A9X2DT73_9BACI</name>
<dbReference type="SUPFAM" id="SSF53448">
    <property type="entry name" value="Nucleotide-diphospho-sugar transferases"/>
    <property type="match status" value="1"/>
</dbReference>
<dbReference type="InterPro" id="IPR034683">
    <property type="entry name" value="IspD/TarI"/>
</dbReference>
<reference evidence="8" key="1">
    <citation type="submission" date="2022-05" db="EMBL/GenBank/DDBJ databases">
        <title>Comparative Genomics of Spacecraft Associated Microbes.</title>
        <authorList>
            <person name="Tran M.T."/>
            <person name="Wright A."/>
            <person name="Seuylemezian A."/>
            <person name="Eisen J."/>
            <person name="Coil D."/>
        </authorList>
    </citation>
    <scope>NUCLEOTIDE SEQUENCE</scope>
    <source>
        <strain evidence="8">214.1.1</strain>
    </source>
</reference>
<feature type="site" description="Transition state stabilizer" evidence="7">
    <location>
        <position position="22"/>
    </location>
</feature>
<dbReference type="GO" id="GO:0050518">
    <property type="term" value="F:2-C-methyl-D-erythritol 4-phosphate cytidylyltransferase activity"/>
    <property type="evidence" value="ECO:0007669"/>
    <property type="project" value="UniProtKB-UniRule"/>
</dbReference>
<dbReference type="CDD" id="cd02516">
    <property type="entry name" value="CDP-ME_synthetase"/>
    <property type="match status" value="1"/>
</dbReference>
<keyword evidence="6 7" id="KW-0414">Isoprene biosynthesis</keyword>
<evidence type="ECO:0000256" key="1">
    <source>
        <dbReference type="ARBA" id="ARBA00001282"/>
    </source>
</evidence>
<sequence length="228" mass="25373">MKYSVIIPAAGQGKRMKAGKNKQFLKLQGEEIIVHTVRLFEKDPNCRRIVVVANAEEVALMRTMMDKSHFEKVTVTAGGEERQDSVRNGLQSLLEDGIILVHDGARPFVEQKVIDELVEQAGERGAAIAAVRVKDTIKRVEGDSVVETLKRDELWAVQTPQAFQAALLREAHAKAEQAGFTATDDASLIEWLGQTVVIVEGSYHNLKLTTPEDMTVAQLISEERERNR</sequence>
<feature type="site" description="Positions MEP for the nucleophilic attack" evidence="7">
    <location>
        <position position="151"/>
    </location>
</feature>
<evidence type="ECO:0000256" key="6">
    <source>
        <dbReference type="ARBA" id="ARBA00023229"/>
    </source>
</evidence>
<keyword evidence="5 7" id="KW-0548">Nucleotidyltransferase</keyword>
<dbReference type="PANTHER" id="PTHR32125:SF4">
    <property type="entry name" value="2-C-METHYL-D-ERYTHRITOL 4-PHOSPHATE CYTIDYLYLTRANSFERASE, CHLOROPLASTIC"/>
    <property type="match status" value="1"/>
</dbReference>
<dbReference type="InterPro" id="IPR018294">
    <property type="entry name" value="ISPD_synthase_CS"/>
</dbReference>
<dbReference type="PROSITE" id="PS01295">
    <property type="entry name" value="ISPD"/>
    <property type="match status" value="1"/>
</dbReference>
<dbReference type="Gene3D" id="3.90.550.10">
    <property type="entry name" value="Spore Coat Polysaccharide Biosynthesis Protein SpsA, Chain A"/>
    <property type="match status" value="1"/>
</dbReference>
<dbReference type="EMBL" id="JAMBOL010000019">
    <property type="protein sequence ID" value="MCM3715710.1"/>
    <property type="molecule type" value="Genomic_DNA"/>
</dbReference>
<proteinExistence type="inferred from homology"/>
<protein>
    <recommendedName>
        <fullName evidence="7">2-C-methyl-D-erythritol 4-phosphate cytidylyltransferase</fullName>
        <ecNumber evidence="7">2.7.7.60</ecNumber>
    </recommendedName>
    <alternativeName>
        <fullName evidence="7">4-diphosphocytidyl-2C-methyl-D-erythritol synthase</fullName>
    </alternativeName>
    <alternativeName>
        <fullName evidence="7">MEP cytidylyltransferase</fullName>
        <shortName evidence="7">MCT</shortName>
    </alternativeName>
</protein>
<evidence type="ECO:0000256" key="7">
    <source>
        <dbReference type="HAMAP-Rule" id="MF_00108"/>
    </source>
</evidence>
<feature type="site" description="Transition state stabilizer" evidence="7">
    <location>
        <position position="15"/>
    </location>
</feature>
<comment type="caution">
    <text evidence="8">The sequence shown here is derived from an EMBL/GenBank/DDBJ whole genome shotgun (WGS) entry which is preliminary data.</text>
</comment>
<organism evidence="8 9">
    <name type="scientific">Halalkalibacter oceani</name>
    <dbReference type="NCBI Taxonomy" id="1653776"/>
    <lineage>
        <taxon>Bacteria</taxon>
        <taxon>Bacillati</taxon>
        <taxon>Bacillota</taxon>
        <taxon>Bacilli</taxon>
        <taxon>Bacillales</taxon>
        <taxon>Bacillaceae</taxon>
        <taxon>Halalkalibacter</taxon>
    </lineage>
</organism>